<dbReference type="RefSeq" id="WP_404315870.1">
    <property type="nucleotide sequence ID" value="NZ_JAUIYO010000003.1"/>
</dbReference>
<dbReference type="EMBL" id="JAUIYO010000003">
    <property type="protein sequence ID" value="MFK2825365.1"/>
    <property type="molecule type" value="Genomic_DNA"/>
</dbReference>
<dbReference type="SUPFAM" id="SSF56317">
    <property type="entry name" value="Carbon-nitrogen hydrolase"/>
    <property type="match status" value="1"/>
</dbReference>
<evidence type="ECO:0000256" key="1">
    <source>
        <dbReference type="ARBA" id="ARBA00022801"/>
    </source>
</evidence>
<dbReference type="Gene3D" id="3.60.110.10">
    <property type="entry name" value="Carbon-nitrogen hydrolase"/>
    <property type="match status" value="1"/>
</dbReference>
<evidence type="ECO:0000313" key="3">
    <source>
        <dbReference type="EMBL" id="MFK2825365.1"/>
    </source>
</evidence>
<evidence type="ECO:0000313" key="4">
    <source>
        <dbReference type="Proteomes" id="UP001619911"/>
    </source>
</evidence>
<protein>
    <submittedName>
        <fullName evidence="3">Carbon-nitrogen hydrolase family protein</fullName>
    </submittedName>
</protein>
<dbReference type="Proteomes" id="UP001619911">
    <property type="component" value="Unassembled WGS sequence"/>
</dbReference>
<dbReference type="InterPro" id="IPR003010">
    <property type="entry name" value="C-N_Hydrolase"/>
</dbReference>
<comment type="caution">
    <text evidence="3">The sequence shown here is derived from an EMBL/GenBank/DDBJ whole genome shotgun (WGS) entry which is preliminary data.</text>
</comment>
<accession>A0ABW8I839</accession>
<dbReference type="CDD" id="cd07197">
    <property type="entry name" value="nitrilase"/>
    <property type="match status" value="1"/>
</dbReference>
<feature type="domain" description="CN hydrolase" evidence="2">
    <location>
        <begin position="4"/>
        <end position="238"/>
    </location>
</feature>
<keyword evidence="1 3" id="KW-0378">Hydrolase</keyword>
<dbReference type="InterPro" id="IPR050345">
    <property type="entry name" value="Aliph_Amidase/BUP"/>
</dbReference>
<keyword evidence="4" id="KW-1185">Reference proteome</keyword>
<dbReference type="PROSITE" id="PS50263">
    <property type="entry name" value="CN_HYDROLASE"/>
    <property type="match status" value="1"/>
</dbReference>
<dbReference type="GO" id="GO:0016787">
    <property type="term" value="F:hydrolase activity"/>
    <property type="evidence" value="ECO:0007669"/>
    <property type="project" value="UniProtKB-KW"/>
</dbReference>
<sequence>MKKLKIALLHLLPIAGDIEYNRTLIEKAVQLAASKQADWIITPELAVSGLQFSHKIGTDWIKVQPDEWMTHFFDLVKSLQTNVFLGCPEKSADGELYNSVFVINRKGELIGRQRKVSSVTDTWSSSGTVIEPFDVEGIKAGIMICADAYTNNVADILLAKEAEILVAPSAWGPGLHEPAGEWEQRSIDTGLPVIVCNRTGEDKTVTFWGAKSLVIKNGEHLLSHTSVQSAILTFDWDMESMELLSSQFEVDDLSD</sequence>
<evidence type="ECO:0000259" key="2">
    <source>
        <dbReference type="PROSITE" id="PS50263"/>
    </source>
</evidence>
<reference evidence="3 4" key="1">
    <citation type="submission" date="2023-07" db="EMBL/GenBank/DDBJ databases">
        <title>Bacillus lucianemedeirus sp. nov, a new species isolated from an immunobiological production facility.</title>
        <authorList>
            <person name="Costa L.V."/>
            <person name="Miranda R.V.S.L."/>
            <person name="Brandao M.L.L."/>
            <person name="Reis C.M.F."/>
            <person name="Frazao A.M."/>
            <person name="Cruz F.V."/>
            <person name="Baio P.V.P."/>
            <person name="Veras J.F.C."/>
            <person name="Ramos J.N."/>
            <person name="Vieira V."/>
        </authorList>
    </citation>
    <scope>NUCLEOTIDE SEQUENCE [LARGE SCALE GENOMIC DNA]</scope>
    <source>
        <strain evidence="3 4">B190/17</strain>
    </source>
</reference>
<proteinExistence type="predicted"/>
<dbReference type="PANTHER" id="PTHR43674:SF16">
    <property type="entry name" value="CARBON-NITROGEN FAMILY, PUTATIVE (AFU_ORTHOLOGUE AFUA_5G02350)-RELATED"/>
    <property type="match status" value="1"/>
</dbReference>
<dbReference type="Pfam" id="PF00795">
    <property type="entry name" value="CN_hydrolase"/>
    <property type="match status" value="1"/>
</dbReference>
<gene>
    <name evidence="3" type="ORF">QYG89_06645</name>
</gene>
<dbReference type="InterPro" id="IPR036526">
    <property type="entry name" value="C-N_Hydrolase_sf"/>
</dbReference>
<organism evidence="3 4">
    <name type="scientific">Bacillus lumedeiriae</name>
    <dbReference type="NCBI Taxonomy" id="3058829"/>
    <lineage>
        <taxon>Bacteria</taxon>
        <taxon>Bacillati</taxon>
        <taxon>Bacillota</taxon>
        <taxon>Bacilli</taxon>
        <taxon>Bacillales</taxon>
        <taxon>Bacillaceae</taxon>
        <taxon>Bacillus</taxon>
    </lineage>
</organism>
<name>A0ABW8I839_9BACI</name>
<dbReference type="PANTHER" id="PTHR43674">
    <property type="entry name" value="NITRILASE C965.09-RELATED"/>
    <property type="match status" value="1"/>
</dbReference>